<dbReference type="InterPro" id="IPR020802">
    <property type="entry name" value="TesA-like"/>
</dbReference>
<reference evidence="3 4" key="1">
    <citation type="submission" date="2018-09" db="EMBL/GenBank/DDBJ databases">
        <authorList>
            <person name="Zhu H."/>
        </authorList>
    </citation>
    <scope>NUCLEOTIDE SEQUENCE [LARGE SCALE GENOMIC DNA]</scope>
    <source>
        <strain evidence="3 4">K1W22B-8</strain>
    </source>
</reference>
<dbReference type="InterPro" id="IPR001031">
    <property type="entry name" value="Thioesterase"/>
</dbReference>
<accession>A0A418WD52</accession>
<feature type="compositionally biased region" description="Low complexity" evidence="1">
    <location>
        <begin position="288"/>
        <end position="312"/>
    </location>
</feature>
<dbReference type="SUPFAM" id="SSF53474">
    <property type="entry name" value="alpha/beta-Hydrolases"/>
    <property type="match status" value="1"/>
</dbReference>
<keyword evidence="4" id="KW-1185">Reference proteome</keyword>
<dbReference type="Gene3D" id="3.40.50.1820">
    <property type="entry name" value="alpha/beta hydrolase"/>
    <property type="match status" value="1"/>
</dbReference>
<dbReference type="InterPro" id="IPR029058">
    <property type="entry name" value="AB_hydrolase_fold"/>
</dbReference>
<feature type="region of interest" description="Disordered" evidence="1">
    <location>
        <begin position="1"/>
        <end position="88"/>
    </location>
</feature>
<evidence type="ECO:0000313" key="4">
    <source>
        <dbReference type="Proteomes" id="UP000284605"/>
    </source>
</evidence>
<comment type="caution">
    <text evidence="3">The sequence shown here is derived from an EMBL/GenBank/DDBJ whole genome shotgun (WGS) entry which is preliminary data.</text>
</comment>
<evidence type="ECO:0000256" key="1">
    <source>
        <dbReference type="SAM" id="MobiDB-lite"/>
    </source>
</evidence>
<feature type="compositionally biased region" description="Polar residues" evidence="1">
    <location>
        <begin position="325"/>
        <end position="339"/>
    </location>
</feature>
<feature type="domain" description="Thioesterase TesA-like" evidence="2">
    <location>
        <begin position="105"/>
        <end position="277"/>
    </location>
</feature>
<evidence type="ECO:0000313" key="3">
    <source>
        <dbReference type="EMBL" id="RJF87924.1"/>
    </source>
</evidence>
<feature type="compositionally biased region" description="Basic and acidic residues" evidence="1">
    <location>
        <begin position="11"/>
        <end position="27"/>
    </location>
</feature>
<dbReference type="Proteomes" id="UP000284605">
    <property type="component" value="Unassembled WGS sequence"/>
</dbReference>
<dbReference type="AlphaFoldDB" id="A0A418WD52"/>
<proteinExistence type="predicted"/>
<dbReference type="SMART" id="SM00824">
    <property type="entry name" value="PKS_TE"/>
    <property type="match status" value="1"/>
</dbReference>
<protein>
    <recommendedName>
        <fullName evidence="2">Thioesterase TesA-like domain-containing protein</fullName>
    </recommendedName>
</protein>
<gene>
    <name evidence="3" type="ORF">D3874_13585</name>
</gene>
<feature type="compositionally biased region" description="Basic residues" evidence="1">
    <location>
        <begin position="40"/>
        <end position="51"/>
    </location>
</feature>
<organism evidence="3 4">
    <name type="scientific">Oleomonas cavernae</name>
    <dbReference type="NCBI Taxonomy" id="2320859"/>
    <lineage>
        <taxon>Bacteria</taxon>
        <taxon>Pseudomonadati</taxon>
        <taxon>Pseudomonadota</taxon>
        <taxon>Alphaproteobacteria</taxon>
        <taxon>Acetobacterales</taxon>
        <taxon>Acetobacteraceae</taxon>
        <taxon>Oleomonas</taxon>
    </lineage>
</organism>
<feature type="region of interest" description="Disordered" evidence="1">
    <location>
        <begin position="287"/>
        <end position="339"/>
    </location>
</feature>
<feature type="compositionally biased region" description="Basic residues" evidence="1">
    <location>
        <begin position="67"/>
        <end position="77"/>
    </location>
</feature>
<evidence type="ECO:0000259" key="2">
    <source>
        <dbReference type="SMART" id="SM00824"/>
    </source>
</evidence>
<dbReference type="EMBL" id="QYUK01000011">
    <property type="protein sequence ID" value="RJF87924.1"/>
    <property type="molecule type" value="Genomic_DNA"/>
</dbReference>
<name>A0A418WD52_9PROT</name>
<sequence>MAADLGLCRPTHPDRGNPRLAVGRDLRPGAGGHSRQPVRPGRRFTRRRPHDRRPAQPLLLRDPAGRGVRHADHRRPGRAPGEEQRERSLHPLLPVKAGGGAAPLFCIHPVLGLGWGYAGLLRYLGADRPLYALQSHGLTRFEALPQSVEAIAQNYLGLIRGVQPHGPYHLLGWSFGGLVAHEIARRLRDGGEAVAFLGLLDAYPFVTQLDEEPGEAAQVTSALSFLGYDKAELGEAPLTMAALADFICAQYDVFAIPVVQDMQRKHKDLFACISAVIENNMRLARGFTPAGSTSTSPSSARPRARAPISTRSCITRPMPGAATSPVPSTCTKSPAITRR</sequence>
<dbReference type="Pfam" id="PF00975">
    <property type="entry name" value="Thioesterase"/>
    <property type="match status" value="1"/>
</dbReference>